<feature type="transmembrane region" description="Helical" evidence="1">
    <location>
        <begin position="6"/>
        <end position="25"/>
    </location>
</feature>
<evidence type="ECO:0000256" key="1">
    <source>
        <dbReference type="SAM" id="Phobius"/>
    </source>
</evidence>
<accession>A0AAD9U6I0</accession>
<name>A0AAD9U6I0_9ROSI</name>
<organism evidence="2 3">
    <name type="scientific">Dipteronia dyeriana</name>
    <dbReference type="NCBI Taxonomy" id="168575"/>
    <lineage>
        <taxon>Eukaryota</taxon>
        <taxon>Viridiplantae</taxon>
        <taxon>Streptophyta</taxon>
        <taxon>Embryophyta</taxon>
        <taxon>Tracheophyta</taxon>
        <taxon>Spermatophyta</taxon>
        <taxon>Magnoliopsida</taxon>
        <taxon>eudicotyledons</taxon>
        <taxon>Gunneridae</taxon>
        <taxon>Pentapetalae</taxon>
        <taxon>rosids</taxon>
        <taxon>malvids</taxon>
        <taxon>Sapindales</taxon>
        <taxon>Sapindaceae</taxon>
        <taxon>Hippocastanoideae</taxon>
        <taxon>Acereae</taxon>
        <taxon>Dipteronia</taxon>
    </lineage>
</organism>
<protein>
    <submittedName>
        <fullName evidence="2">Uncharacterized protein</fullName>
    </submittedName>
</protein>
<reference evidence="2" key="1">
    <citation type="journal article" date="2023" name="Plant J.">
        <title>Genome sequences and population genomics provide insights into the demographic history, inbreeding, and mutation load of two 'living fossil' tree species of Dipteronia.</title>
        <authorList>
            <person name="Feng Y."/>
            <person name="Comes H.P."/>
            <person name="Chen J."/>
            <person name="Zhu S."/>
            <person name="Lu R."/>
            <person name="Zhang X."/>
            <person name="Li P."/>
            <person name="Qiu J."/>
            <person name="Olsen K.M."/>
            <person name="Qiu Y."/>
        </authorList>
    </citation>
    <scope>NUCLEOTIDE SEQUENCE</scope>
    <source>
        <strain evidence="2">KIB01</strain>
    </source>
</reference>
<evidence type="ECO:0000313" key="2">
    <source>
        <dbReference type="EMBL" id="KAK2648441.1"/>
    </source>
</evidence>
<comment type="caution">
    <text evidence="2">The sequence shown here is derived from an EMBL/GenBank/DDBJ whole genome shotgun (WGS) entry which is preliminary data.</text>
</comment>
<sequence length="70" mass="8243">MPQNTIFLLFLMIHGLLSNGLLHILPEDWLNRYADFQRVARSRFQVRARKSGREIGLKGYGKWSLQLQDQ</sequence>
<dbReference type="AlphaFoldDB" id="A0AAD9U6I0"/>
<evidence type="ECO:0000313" key="3">
    <source>
        <dbReference type="Proteomes" id="UP001280121"/>
    </source>
</evidence>
<gene>
    <name evidence="2" type="ORF">Ddye_015930</name>
</gene>
<proteinExistence type="predicted"/>
<keyword evidence="3" id="KW-1185">Reference proteome</keyword>
<dbReference type="Proteomes" id="UP001280121">
    <property type="component" value="Unassembled WGS sequence"/>
</dbReference>
<keyword evidence="1" id="KW-1133">Transmembrane helix</keyword>
<dbReference type="EMBL" id="JANJYI010000005">
    <property type="protein sequence ID" value="KAK2648441.1"/>
    <property type="molecule type" value="Genomic_DNA"/>
</dbReference>
<keyword evidence="1" id="KW-0472">Membrane</keyword>
<keyword evidence="1" id="KW-0812">Transmembrane</keyword>